<dbReference type="RefSeq" id="WP_013256119.1">
    <property type="nucleotide sequence ID" value="NC_014364.1"/>
</dbReference>
<dbReference type="PROSITE" id="PS50936">
    <property type="entry name" value="ENGC_GTPASE"/>
    <property type="match status" value="1"/>
</dbReference>
<dbReference type="Gene3D" id="3.40.50.300">
    <property type="entry name" value="P-loop containing nucleotide triphosphate hydrolases"/>
    <property type="match status" value="1"/>
</dbReference>
<dbReference type="Pfam" id="PF03193">
    <property type="entry name" value="RsgA_GTPase"/>
    <property type="match status" value="1"/>
</dbReference>
<dbReference type="NCBIfam" id="TIGR00157">
    <property type="entry name" value="ribosome small subunit-dependent GTPase A"/>
    <property type="match status" value="1"/>
</dbReference>
<feature type="domain" description="EngC GTPase" evidence="11">
    <location>
        <begin position="115"/>
        <end position="262"/>
    </location>
</feature>
<sequence length="363" mass="39918">MHYSDNIHLLEQYGWNSRFAENFEPYRCQGLIPARVVRDGRERYRGIHPGGEAALTLSGSFRYLLDLGVQPMPVIGDWCALSSTDDPAHFRIEGILPRATVLHRRSCGDEDLSAANVDVIGIVSSIAKGLNLRRIERFLANVQSGGAQGALILTKIDLVDEPEAYKRRAAARFGELPIYLVDSISGTGAGELSDLFLPGRTIALTGISGAGKSTLINLLLGSSMARTSAVRDSDGRGRHTTTERVLFRIPSGALVIDTPGVRSVGITGSEASTEASFDDIARLAEACRFSDCTHRNEPGCAVRKALLAGEIEQDRYLNYLQLLHEASAGEVDERERRREKDRRFGRLRYTMRKEGRRGGFDGR</sequence>
<keyword evidence="1 10" id="KW-0963">Cytoplasm</keyword>
<dbReference type="GO" id="GO:0005737">
    <property type="term" value="C:cytoplasm"/>
    <property type="evidence" value="ECO:0007669"/>
    <property type="project" value="UniProtKB-SubCell"/>
</dbReference>
<keyword evidence="4 10" id="KW-0699">rRNA-binding</keyword>
<dbReference type="HOGENOM" id="CLU_033617_0_1_12"/>
<organism evidence="13 14">
    <name type="scientific">Sediminispirochaeta smaragdinae (strain DSM 11293 / JCM 15392 / SEBR 4228)</name>
    <name type="common">Spirochaeta smaragdinae</name>
    <dbReference type="NCBI Taxonomy" id="573413"/>
    <lineage>
        <taxon>Bacteria</taxon>
        <taxon>Pseudomonadati</taxon>
        <taxon>Spirochaetota</taxon>
        <taxon>Spirochaetia</taxon>
        <taxon>Spirochaetales</taxon>
        <taxon>Spirochaetaceae</taxon>
        <taxon>Sediminispirochaeta</taxon>
    </lineage>
</organism>
<evidence type="ECO:0000256" key="8">
    <source>
        <dbReference type="ARBA" id="ARBA00022884"/>
    </source>
</evidence>
<dbReference type="AlphaFoldDB" id="E1R7F5"/>
<comment type="cofactor">
    <cofactor evidence="10">
        <name>Zn(2+)</name>
        <dbReference type="ChEBI" id="CHEBI:29105"/>
    </cofactor>
    <text evidence="10">Binds 1 zinc ion per subunit.</text>
</comment>
<evidence type="ECO:0000256" key="9">
    <source>
        <dbReference type="ARBA" id="ARBA00023134"/>
    </source>
</evidence>
<evidence type="ECO:0000256" key="5">
    <source>
        <dbReference type="ARBA" id="ARBA00022741"/>
    </source>
</evidence>
<dbReference type="EC" id="3.6.1.-" evidence="10"/>
<feature type="binding site" evidence="10">
    <location>
        <position position="300"/>
    </location>
    <ligand>
        <name>Zn(2+)</name>
        <dbReference type="ChEBI" id="CHEBI:29105"/>
    </ligand>
</feature>
<dbReference type="SUPFAM" id="SSF52540">
    <property type="entry name" value="P-loop containing nucleoside triphosphate hydrolases"/>
    <property type="match status" value="1"/>
</dbReference>
<feature type="domain" description="CP-type G" evidence="12">
    <location>
        <begin position="109"/>
        <end position="264"/>
    </location>
</feature>
<dbReference type="InterPro" id="IPR010914">
    <property type="entry name" value="RsgA_GTPase_dom"/>
</dbReference>
<feature type="binding site" evidence="10">
    <location>
        <begin position="206"/>
        <end position="214"/>
    </location>
    <ligand>
        <name>GTP</name>
        <dbReference type="ChEBI" id="CHEBI:37565"/>
    </ligand>
</feature>
<feature type="binding site" evidence="10">
    <location>
        <position position="294"/>
    </location>
    <ligand>
        <name>Zn(2+)</name>
        <dbReference type="ChEBI" id="CHEBI:29105"/>
    </ligand>
</feature>
<evidence type="ECO:0000313" key="14">
    <source>
        <dbReference type="Proteomes" id="UP000002318"/>
    </source>
</evidence>
<feature type="binding site" evidence="10">
    <location>
        <begin position="154"/>
        <end position="157"/>
    </location>
    <ligand>
        <name>GTP</name>
        <dbReference type="ChEBI" id="CHEBI:37565"/>
    </ligand>
</feature>
<evidence type="ECO:0000256" key="3">
    <source>
        <dbReference type="ARBA" id="ARBA00022723"/>
    </source>
</evidence>
<keyword evidence="8 10" id="KW-0694">RNA-binding</keyword>
<proteinExistence type="inferred from homology"/>
<dbReference type="GO" id="GO:0019843">
    <property type="term" value="F:rRNA binding"/>
    <property type="evidence" value="ECO:0007669"/>
    <property type="project" value="UniProtKB-KW"/>
</dbReference>
<keyword evidence="6 10" id="KW-0378">Hydrolase</keyword>
<keyword evidence="9 10" id="KW-0342">GTP-binding</keyword>
<dbReference type="EMBL" id="CP002116">
    <property type="protein sequence ID" value="ADK82660.1"/>
    <property type="molecule type" value="Genomic_DNA"/>
</dbReference>
<evidence type="ECO:0000313" key="13">
    <source>
        <dbReference type="EMBL" id="ADK82660.1"/>
    </source>
</evidence>
<evidence type="ECO:0000256" key="10">
    <source>
        <dbReference type="HAMAP-Rule" id="MF_01820"/>
    </source>
</evidence>
<comment type="subcellular location">
    <subcellularLocation>
        <location evidence="10">Cytoplasm</location>
    </subcellularLocation>
</comment>
<dbReference type="InterPro" id="IPR030378">
    <property type="entry name" value="G_CP_dom"/>
</dbReference>
<dbReference type="PROSITE" id="PS51721">
    <property type="entry name" value="G_CP"/>
    <property type="match status" value="1"/>
</dbReference>
<evidence type="ECO:0000259" key="12">
    <source>
        <dbReference type="PROSITE" id="PS51721"/>
    </source>
</evidence>
<dbReference type="GO" id="GO:0003924">
    <property type="term" value="F:GTPase activity"/>
    <property type="evidence" value="ECO:0007669"/>
    <property type="project" value="UniProtKB-UniRule"/>
</dbReference>
<keyword evidence="3 10" id="KW-0479">Metal-binding</keyword>
<dbReference type="PANTHER" id="PTHR32120">
    <property type="entry name" value="SMALL RIBOSOMAL SUBUNIT BIOGENESIS GTPASE RSGA"/>
    <property type="match status" value="1"/>
</dbReference>
<dbReference type="InterPro" id="IPR027417">
    <property type="entry name" value="P-loop_NTPase"/>
</dbReference>
<comment type="function">
    <text evidence="10">One of several proteins that assist in the late maturation steps of the functional core of the 30S ribosomal subunit. Helps release RbfA from mature subunits. May play a role in the assembly of ribosomal proteins into the subunit. Circularly permuted GTPase that catalyzes slow GTP hydrolysis, GTPase activity is stimulated by the 30S ribosomal subunit.</text>
</comment>
<evidence type="ECO:0000256" key="6">
    <source>
        <dbReference type="ARBA" id="ARBA00022801"/>
    </source>
</evidence>
<keyword evidence="7 10" id="KW-0862">Zinc</keyword>
<evidence type="ECO:0000259" key="11">
    <source>
        <dbReference type="PROSITE" id="PS50936"/>
    </source>
</evidence>
<dbReference type="HAMAP" id="MF_01820">
    <property type="entry name" value="GTPase_RsgA"/>
    <property type="match status" value="1"/>
</dbReference>
<dbReference type="GO" id="GO:0042274">
    <property type="term" value="P:ribosomal small subunit biogenesis"/>
    <property type="evidence" value="ECO:0007669"/>
    <property type="project" value="UniProtKB-UniRule"/>
</dbReference>
<evidence type="ECO:0000256" key="1">
    <source>
        <dbReference type="ARBA" id="ARBA00022490"/>
    </source>
</evidence>
<gene>
    <name evidence="10" type="primary">rsgA</name>
    <name evidence="13" type="ordered locus">Spirs_3572</name>
</gene>
<feature type="binding site" evidence="10">
    <location>
        <position position="292"/>
    </location>
    <ligand>
        <name>Zn(2+)</name>
        <dbReference type="ChEBI" id="CHEBI:29105"/>
    </ligand>
</feature>
<feature type="binding site" evidence="10">
    <location>
        <position position="287"/>
    </location>
    <ligand>
        <name>Zn(2+)</name>
        <dbReference type="ChEBI" id="CHEBI:29105"/>
    </ligand>
</feature>
<reference evidence="13 14" key="1">
    <citation type="journal article" date="2010" name="Stand. Genomic Sci.">
        <title>Complete genome sequence of Spirochaeta smaragdinae type strain (SEBR 4228).</title>
        <authorList>
            <person name="Mavromatis K."/>
            <person name="Yasawong M."/>
            <person name="Chertkov O."/>
            <person name="Lapidus A."/>
            <person name="Lucas S."/>
            <person name="Nolan M."/>
            <person name="Del Rio T.G."/>
            <person name="Tice H."/>
            <person name="Cheng J.F."/>
            <person name="Pitluck S."/>
            <person name="Liolios K."/>
            <person name="Ivanova N."/>
            <person name="Tapia R."/>
            <person name="Han C."/>
            <person name="Bruce D."/>
            <person name="Goodwin L."/>
            <person name="Pati A."/>
            <person name="Chen A."/>
            <person name="Palaniappan K."/>
            <person name="Land M."/>
            <person name="Hauser L."/>
            <person name="Chang Y.J."/>
            <person name="Jeffries C.D."/>
            <person name="Detter J.C."/>
            <person name="Rohde M."/>
            <person name="Brambilla E."/>
            <person name="Spring S."/>
            <person name="Goker M."/>
            <person name="Sikorski J."/>
            <person name="Woyke T."/>
            <person name="Bristow J."/>
            <person name="Eisen J.A."/>
            <person name="Markowitz V."/>
            <person name="Hugenholtz P."/>
            <person name="Klenk H.P."/>
            <person name="Kyrpides N.C."/>
        </authorList>
    </citation>
    <scope>NUCLEOTIDE SEQUENCE [LARGE SCALE GENOMIC DNA]</scope>
    <source>
        <strain evidence="14">DSM 11293 / JCM 15392 / SEBR 4228</strain>
    </source>
</reference>
<comment type="subunit">
    <text evidence="10">Monomer. Associates with 30S ribosomal subunit, binds 16S rRNA.</text>
</comment>
<accession>E1R7F5</accession>
<dbReference type="Proteomes" id="UP000002318">
    <property type="component" value="Chromosome"/>
</dbReference>
<name>E1R7F5_SEDSS</name>
<dbReference type="eggNOG" id="COG1162">
    <property type="taxonomic scope" value="Bacteria"/>
</dbReference>
<keyword evidence="2 10" id="KW-0690">Ribosome biogenesis</keyword>
<keyword evidence="5 10" id="KW-0547">Nucleotide-binding</keyword>
<dbReference type="STRING" id="573413.Spirs_3572"/>
<evidence type="ECO:0000256" key="7">
    <source>
        <dbReference type="ARBA" id="ARBA00022833"/>
    </source>
</evidence>
<comment type="similarity">
    <text evidence="10">Belongs to the TRAFAC class YlqF/YawG GTPase family. RsgA subfamily.</text>
</comment>
<dbReference type="GO" id="GO:0046872">
    <property type="term" value="F:metal ion binding"/>
    <property type="evidence" value="ECO:0007669"/>
    <property type="project" value="UniProtKB-KW"/>
</dbReference>
<dbReference type="OrthoDB" id="9809485at2"/>
<protein>
    <recommendedName>
        <fullName evidence="10">Small ribosomal subunit biogenesis GTPase RsgA</fullName>
        <ecNumber evidence="10">3.6.1.-</ecNumber>
    </recommendedName>
</protein>
<dbReference type="PANTHER" id="PTHR32120:SF10">
    <property type="entry name" value="SMALL RIBOSOMAL SUBUNIT BIOGENESIS GTPASE RSGA"/>
    <property type="match status" value="1"/>
</dbReference>
<dbReference type="GO" id="GO:0005525">
    <property type="term" value="F:GTP binding"/>
    <property type="evidence" value="ECO:0007669"/>
    <property type="project" value="UniProtKB-UniRule"/>
</dbReference>
<dbReference type="InterPro" id="IPR004881">
    <property type="entry name" value="Ribosome_biogen_GTPase_RsgA"/>
</dbReference>
<evidence type="ECO:0000256" key="4">
    <source>
        <dbReference type="ARBA" id="ARBA00022730"/>
    </source>
</evidence>
<dbReference type="Gene3D" id="1.10.40.50">
    <property type="entry name" value="Probable gtpase engc, domain 3"/>
    <property type="match status" value="1"/>
</dbReference>
<evidence type="ECO:0000256" key="2">
    <source>
        <dbReference type="ARBA" id="ARBA00022517"/>
    </source>
</evidence>
<dbReference type="CDD" id="cd01854">
    <property type="entry name" value="YjeQ_EngC"/>
    <property type="match status" value="1"/>
</dbReference>
<keyword evidence="14" id="KW-1185">Reference proteome</keyword>
<dbReference type="KEGG" id="ssm:Spirs_3572"/>